<evidence type="ECO:0000313" key="1">
    <source>
        <dbReference type="EMBL" id="KAI8565164.1"/>
    </source>
</evidence>
<keyword evidence="2" id="KW-1185">Reference proteome</keyword>
<gene>
    <name evidence="1" type="ORF">RHMOL_Rhmol03G0239500</name>
</gene>
<sequence>MGVKEWGERSQGVVLMLMVQMIGTGLQLLSKVILGHGQFIFALMAYRHVVGALCVAPFALFLERGKGKELSWSIGLWLFMNALTGISMAMGLFYYGLRDTTATCATNFLNLIPIVTFVFSTIVGMEKLRLGTRAGKVKTMGAILCVAGALTISLYKGKSFYIGHHSTHHKEISHNVQHNWTRGTVFLVLSVLSYATWFMVQVKLFKLFPYKYWATMLTCIIASVQGAVVGLCIDTSKASWALGWNLQLVTIIYSGMLATAATFCLISWAVANRGPTYPSMFNPLALIFVTITEALFLGEPITVGSLIGMSLIIVGLYSFLWGKSKESKNTTRPKVAMIEASVVVAPDKSTALQTSAVVMPTAYPSITTTTTAAVFGNAKPNENEMFF</sequence>
<accession>A0ACC0PJ91</accession>
<organism evidence="1 2">
    <name type="scientific">Rhododendron molle</name>
    <name type="common">Chinese azalea</name>
    <name type="synonym">Azalea mollis</name>
    <dbReference type="NCBI Taxonomy" id="49168"/>
    <lineage>
        <taxon>Eukaryota</taxon>
        <taxon>Viridiplantae</taxon>
        <taxon>Streptophyta</taxon>
        <taxon>Embryophyta</taxon>
        <taxon>Tracheophyta</taxon>
        <taxon>Spermatophyta</taxon>
        <taxon>Magnoliopsida</taxon>
        <taxon>eudicotyledons</taxon>
        <taxon>Gunneridae</taxon>
        <taxon>Pentapetalae</taxon>
        <taxon>asterids</taxon>
        <taxon>Ericales</taxon>
        <taxon>Ericaceae</taxon>
        <taxon>Ericoideae</taxon>
        <taxon>Rhodoreae</taxon>
        <taxon>Rhododendron</taxon>
    </lineage>
</organism>
<reference evidence="1" key="1">
    <citation type="submission" date="2022-02" db="EMBL/GenBank/DDBJ databases">
        <title>Plant Genome Project.</title>
        <authorList>
            <person name="Zhang R.-G."/>
        </authorList>
    </citation>
    <scope>NUCLEOTIDE SEQUENCE</scope>
    <source>
        <strain evidence="1">AT1</strain>
    </source>
</reference>
<name>A0ACC0PJ91_RHOML</name>
<proteinExistence type="predicted"/>
<comment type="caution">
    <text evidence="1">The sequence shown here is derived from an EMBL/GenBank/DDBJ whole genome shotgun (WGS) entry which is preliminary data.</text>
</comment>
<protein>
    <submittedName>
        <fullName evidence="1">Uncharacterized protein</fullName>
    </submittedName>
</protein>
<dbReference type="Proteomes" id="UP001062846">
    <property type="component" value="Chromosome 3"/>
</dbReference>
<dbReference type="EMBL" id="CM046390">
    <property type="protein sequence ID" value="KAI8565164.1"/>
    <property type="molecule type" value="Genomic_DNA"/>
</dbReference>
<evidence type="ECO:0000313" key="2">
    <source>
        <dbReference type="Proteomes" id="UP001062846"/>
    </source>
</evidence>